<sequence length="607" mass="67200">MAVRVLRFHTLACLLCLSMPVVVQAVDCDKTLKGIYPAWDDAPWSCRGRCADQYTGQLCACDSYCRVYGDCCADMTDVCPARGNVDSADNDTDRPVNPTAEMVRHDFGRARLVSVCPGNPPLSRDRSVMYGGKNITGLTALKRCGAPWEKLTKTDVLQLMPVTDSTSGHHFSNIYCLLCHGGQLEHVLPWAVAFIWDAKKTRSSRPQDVIQMLQLAAKFGVPTVALPPEGVFARRYLPLDVFFKPRCDCPKLDSLCLNGPEAYMYGGMYPFRNQFCLLCYFLHRDSVPQTIMPVDIESLVLKKNTFHFSLLMRWSRAPADQTEATIQLNTDARDKMSFAWRSMICDVHSADIVLPHNMEMEEEGDEQDTLLEPGTDEAAHSLSVTPKSNSVIPNTSAEVTCQQSDCTPAKPMIDGVCRADYHSTIFNMQMICVKEGSQGDAVIPADTEKVAVAVPEADKALNESLRKNLLAEDGNVIVMEPEVRRTKDKCFWNITARVIFSNSSPLMQNRSQQESVMYRASVQALQESLRDVTGQLHVCVRSLDIQMFQSNVRPISNKACSLSDTLQLQVASSASADPVAGCNAPRVSHVICCIAITAVRVCKTLLD</sequence>
<comment type="caution">
    <text evidence="4">The sequence shown here is derived from an EMBL/GenBank/DDBJ whole genome shotgun (WGS) entry which is preliminary data.</text>
</comment>
<evidence type="ECO:0000259" key="3">
    <source>
        <dbReference type="PROSITE" id="PS50958"/>
    </source>
</evidence>
<gene>
    <name evidence="4" type="ORF">BaRGS_00010623</name>
</gene>
<dbReference type="InterPro" id="IPR053231">
    <property type="entry name" value="GPCR_LN-TM7"/>
</dbReference>
<evidence type="ECO:0000256" key="2">
    <source>
        <dbReference type="SAM" id="SignalP"/>
    </source>
</evidence>
<keyword evidence="2" id="KW-0732">Signal</keyword>
<evidence type="ECO:0000256" key="1">
    <source>
        <dbReference type="ARBA" id="ARBA00023157"/>
    </source>
</evidence>
<dbReference type="AlphaFoldDB" id="A0ABD0LEX9"/>
<dbReference type="InterPro" id="IPR001212">
    <property type="entry name" value="Somatomedin_B_dom"/>
</dbReference>
<evidence type="ECO:0000313" key="4">
    <source>
        <dbReference type="EMBL" id="KAK7498035.1"/>
    </source>
</evidence>
<proteinExistence type="predicted"/>
<protein>
    <recommendedName>
        <fullName evidence="3">SMB domain-containing protein</fullName>
    </recommendedName>
</protein>
<feature type="signal peptide" evidence="2">
    <location>
        <begin position="1"/>
        <end position="25"/>
    </location>
</feature>
<feature type="domain" description="SMB" evidence="3">
    <location>
        <begin position="42"/>
        <end position="84"/>
    </location>
</feature>
<feature type="chain" id="PRO_5044816695" description="SMB domain-containing protein" evidence="2">
    <location>
        <begin position="26"/>
        <end position="607"/>
    </location>
</feature>
<dbReference type="InterPro" id="IPR036024">
    <property type="entry name" value="Somatomedin_B-like_dom_sf"/>
</dbReference>
<dbReference type="PROSITE" id="PS50958">
    <property type="entry name" value="SMB_2"/>
    <property type="match status" value="1"/>
</dbReference>
<accession>A0ABD0LEX9</accession>
<organism evidence="4 5">
    <name type="scientific">Batillaria attramentaria</name>
    <dbReference type="NCBI Taxonomy" id="370345"/>
    <lineage>
        <taxon>Eukaryota</taxon>
        <taxon>Metazoa</taxon>
        <taxon>Spiralia</taxon>
        <taxon>Lophotrochozoa</taxon>
        <taxon>Mollusca</taxon>
        <taxon>Gastropoda</taxon>
        <taxon>Caenogastropoda</taxon>
        <taxon>Sorbeoconcha</taxon>
        <taxon>Cerithioidea</taxon>
        <taxon>Batillariidae</taxon>
        <taxon>Batillaria</taxon>
    </lineage>
</organism>
<dbReference type="PANTHER" id="PTHR45902">
    <property type="entry name" value="LATROPHILIN RECEPTOR-LIKE PROTEIN A"/>
    <property type="match status" value="1"/>
</dbReference>
<dbReference type="SMART" id="SM00201">
    <property type="entry name" value="SO"/>
    <property type="match status" value="1"/>
</dbReference>
<keyword evidence="5" id="KW-1185">Reference proteome</keyword>
<dbReference type="Pfam" id="PF01033">
    <property type="entry name" value="Somatomedin_B"/>
    <property type="match status" value="1"/>
</dbReference>
<name>A0ABD0LEX9_9CAEN</name>
<dbReference type="SUPFAM" id="SSF90188">
    <property type="entry name" value="Somatomedin B domain"/>
    <property type="match status" value="1"/>
</dbReference>
<keyword evidence="1" id="KW-1015">Disulfide bond</keyword>
<reference evidence="4 5" key="1">
    <citation type="journal article" date="2023" name="Sci. Data">
        <title>Genome assembly of the Korean intertidal mud-creeper Batillaria attramentaria.</title>
        <authorList>
            <person name="Patra A.K."/>
            <person name="Ho P.T."/>
            <person name="Jun S."/>
            <person name="Lee S.J."/>
            <person name="Kim Y."/>
            <person name="Won Y.J."/>
        </authorList>
    </citation>
    <scope>NUCLEOTIDE SEQUENCE [LARGE SCALE GENOMIC DNA]</scope>
    <source>
        <strain evidence="4">Wonlab-2016</strain>
    </source>
</reference>
<dbReference type="PANTHER" id="PTHR45902:SF1">
    <property type="entry name" value="LATROPHILIN RECEPTOR-LIKE PROTEIN A"/>
    <property type="match status" value="1"/>
</dbReference>
<dbReference type="Gene3D" id="4.10.410.20">
    <property type="match status" value="1"/>
</dbReference>
<dbReference type="EMBL" id="JACVVK020000053">
    <property type="protein sequence ID" value="KAK7498035.1"/>
    <property type="molecule type" value="Genomic_DNA"/>
</dbReference>
<evidence type="ECO:0000313" key="5">
    <source>
        <dbReference type="Proteomes" id="UP001519460"/>
    </source>
</evidence>
<dbReference type="Proteomes" id="UP001519460">
    <property type="component" value="Unassembled WGS sequence"/>
</dbReference>